<protein>
    <submittedName>
        <fullName evidence="2">WXG100 family type VII secretion target</fullName>
    </submittedName>
</protein>
<dbReference type="SUPFAM" id="SSF140453">
    <property type="entry name" value="EsxAB dimer-like"/>
    <property type="match status" value="1"/>
</dbReference>
<accession>C0BRW7</accession>
<dbReference type="Pfam" id="PF06013">
    <property type="entry name" value="WXG100"/>
    <property type="match status" value="1"/>
</dbReference>
<dbReference type="InterPro" id="IPR036689">
    <property type="entry name" value="ESAT-6-like_sf"/>
</dbReference>
<gene>
    <name evidence="2" type="ORF">BIFPSEUDO_03381</name>
</gene>
<evidence type="ECO:0000256" key="1">
    <source>
        <dbReference type="SAM" id="MobiDB-lite"/>
    </source>
</evidence>
<organism evidence="2 3">
    <name type="scientific">Bifidobacterium pseudocatenulatum DSM 20438 = JCM 1200 = LMG 10505</name>
    <dbReference type="NCBI Taxonomy" id="547043"/>
    <lineage>
        <taxon>Bacteria</taxon>
        <taxon>Bacillati</taxon>
        <taxon>Actinomycetota</taxon>
        <taxon>Actinomycetes</taxon>
        <taxon>Bifidobacteriales</taxon>
        <taxon>Bifidobacteriaceae</taxon>
        <taxon>Bifidobacterium</taxon>
    </lineage>
</organism>
<sequence>MGESCLIVASLRKNASKEGNKMAEQIRAEEGAIEKGATAVDNARSGIENRIKDIEAKMAELGSFWSGDAAVSFNALMSSWQEKATSLNNILIDLSDNLRGTAKDQAANEEDNQSRTSKLQALLG</sequence>
<dbReference type="InterPro" id="IPR010310">
    <property type="entry name" value="T7SS_ESAT-6-like"/>
</dbReference>
<dbReference type="NCBIfam" id="TIGR03930">
    <property type="entry name" value="WXG100_ESAT6"/>
    <property type="match status" value="1"/>
</dbReference>
<feature type="region of interest" description="Disordered" evidence="1">
    <location>
        <begin position="103"/>
        <end position="124"/>
    </location>
</feature>
<evidence type="ECO:0000313" key="3">
    <source>
        <dbReference type="Proteomes" id="UP000003875"/>
    </source>
</evidence>
<dbReference type="EMBL" id="ABXX02000002">
    <property type="protein sequence ID" value="EEG71411.1"/>
    <property type="molecule type" value="Genomic_DNA"/>
</dbReference>
<dbReference type="Gene3D" id="1.10.287.1060">
    <property type="entry name" value="ESAT-6-like"/>
    <property type="match status" value="1"/>
</dbReference>
<proteinExistence type="predicted"/>
<dbReference type="AlphaFoldDB" id="C0BRW7"/>
<name>C0BRW7_BIFPS</name>
<dbReference type="eggNOG" id="COG4842">
    <property type="taxonomic scope" value="Bacteria"/>
</dbReference>
<feature type="compositionally biased region" description="Polar residues" evidence="1">
    <location>
        <begin position="114"/>
        <end position="124"/>
    </location>
</feature>
<reference evidence="2 3" key="2">
    <citation type="submission" date="2009-02" db="EMBL/GenBank/DDBJ databases">
        <authorList>
            <person name="Fulton L."/>
            <person name="Clifton S."/>
            <person name="Fulton B."/>
            <person name="Xu J."/>
            <person name="Minx P."/>
            <person name="Pepin K.H."/>
            <person name="Johnson M."/>
            <person name="Bhonagiri V."/>
            <person name="Nash W.E."/>
            <person name="Mardis E.R."/>
            <person name="Wilson R.K."/>
        </authorList>
    </citation>
    <scope>NUCLEOTIDE SEQUENCE [LARGE SCALE GENOMIC DNA]</scope>
    <source>
        <strain evidence="2 3">DSM 20438</strain>
    </source>
</reference>
<evidence type="ECO:0000313" key="2">
    <source>
        <dbReference type="EMBL" id="EEG71411.1"/>
    </source>
</evidence>
<reference evidence="2 3" key="1">
    <citation type="submission" date="2009-02" db="EMBL/GenBank/DDBJ databases">
        <title>Draft genome sequence of Bifidobacterium pseudocatenulatum (DSM 20438).</title>
        <authorList>
            <person name="Sudarsanam P."/>
            <person name="Ley R."/>
            <person name="Guruge J."/>
            <person name="Turnbaugh P.J."/>
            <person name="Mahowald M."/>
            <person name="Liep D."/>
            <person name="Gordon J."/>
        </authorList>
    </citation>
    <scope>NUCLEOTIDE SEQUENCE [LARGE SCALE GENOMIC DNA]</scope>
    <source>
        <strain evidence="2 3">DSM 20438</strain>
    </source>
</reference>
<comment type="caution">
    <text evidence="2">The sequence shown here is derived from an EMBL/GenBank/DDBJ whole genome shotgun (WGS) entry which is preliminary data.</text>
</comment>
<dbReference type="Proteomes" id="UP000003875">
    <property type="component" value="Unassembled WGS sequence"/>
</dbReference>